<gene>
    <name evidence="2" type="ORF">RDB_LOCUS157035</name>
</gene>
<dbReference type="Proteomes" id="UP000663888">
    <property type="component" value="Unassembled WGS sequence"/>
</dbReference>
<feature type="compositionally biased region" description="Acidic residues" evidence="1">
    <location>
        <begin position="242"/>
        <end position="253"/>
    </location>
</feature>
<organism evidence="2 3">
    <name type="scientific">Rhizoctonia solani</name>
    <dbReference type="NCBI Taxonomy" id="456999"/>
    <lineage>
        <taxon>Eukaryota</taxon>
        <taxon>Fungi</taxon>
        <taxon>Dikarya</taxon>
        <taxon>Basidiomycota</taxon>
        <taxon>Agaricomycotina</taxon>
        <taxon>Agaricomycetes</taxon>
        <taxon>Cantharellales</taxon>
        <taxon>Ceratobasidiaceae</taxon>
        <taxon>Rhizoctonia</taxon>
    </lineage>
</organism>
<feature type="compositionally biased region" description="Low complexity" evidence="1">
    <location>
        <begin position="80"/>
        <end position="92"/>
    </location>
</feature>
<comment type="caution">
    <text evidence="2">The sequence shown here is derived from an EMBL/GenBank/DDBJ whole genome shotgun (WGS) entry which is preliminary data.</text>
</comment>
<proteinExistence type="predicted"/>
<feature type="compositionally biased region" description="Low complexity" evidence="1">
    <location>
        <begin position="102"/>
        <end position="113"/>
    </location>
</feature>
<name>A0A8H3D1Q9_9AGAM</name>
<evidence type="ECO:0000313" key="2">
    <source>
        <dbReference type="EMBL" id="CAE6503770.1"/>
    </source>
</evidence>
<feature type="region of interest" description="Disordered" evidence="1">
    <location>
        <begin position="229"/>
        <end position="284"/>
    </location>
</feature>
<feature type="compositionally biased region" description="Low complexity" evidence="1">
    <location>
        <begin position="254"/>
        <end position="263"/>
    </location>
</feature>
<reference evidence="2" key="1">
    <citation type="submission" date="2021-01" db="EMBL/GenBank/DDBJ databases">
        <authorList>
            <person name="Kaushik A."/>
        </authorList>
    </citation>
    <scope>NUCLEOTIDE SEQUENCE</scope>
    <source>
        <strain evidence="2">AG4-R118</strain>
    </source>
</reference>
<evidence type="ECO:0000313" key="3">
    <source>
        <dbReference type="Proteomes" id="UP000663888"/>
    </source>
</evidence>
<accession>A0A8H3D1Q9</accession>
<evidence type="ECO:0000256" key="1">
    <source>
        <dbReference type="SAM" id="MobiDB-lite"/>
    </source>
</evidence>
<feature type="region of interest" description="Disordered" evidence="1">
    <location>
        <begin position="1"/>
        <end position="130"/>
    </location>
</feature>
<protein>
    <submittedName>
        <fullName evidence="2">Uncharacterized protein</fullName>
    </submittedName>
</protein>
<dbReference type="EMBL" id="CAJMWX010001739">
    <property type="protein sequence ID" value="CAE6503770.1"/>
    <property type="molecule type" value="Genomic_DNA"/>
</dbReference>
<dbReference type="AlphaFoldDB" id="A0A8H3D1Q9"/>
<feature type="compositionally biased region" description="Basic and acidic residues" evidence="1">
    <location>
        <begin position="15"/>
        <end position="40"/>
    </location>
</feature>
<sequence length="312" mass="32957">MHGTIYLAFNVMRPASDHDMEKEWSWERDRGDGGDASSRDGDDEDDEDSESEKERTPKASAPGTPAVSNGKSKSKPKSPPSGSISSSASESPVTALVDTGLPATTTPAQTSTPTPTPIAQFSRSSNPPLKGFELYLSEKRKAQGALDGPKDIRERLALPIGRSTAPIYAPGDEAEMPVLLQIPMSDEPKITGDVGSALPALAEPSFESSRPRRVSSTAIPFSVVATLGSTLQIPSHTRNDSDSSDGELTDDESPTGSTGPSSPYEYDPGSAPAPMRTWDDARSVDAFKRDSHEALARFLKKGSPGGSSPQNA</sequence>
<feature type="compositionally biased region" description="Acidic residues" evidence="1">
    <location>
        <begin position="41"/>
        <end position="51"/>
    </location>
</feature>